<feature type="transmembrane region" description="Helical" evidence="2">
    <location>
        <begin position="358"/>
        <end position="379"/>
    </location>
</feature>
<dbReference type="PANTHER" id="PTHR28147:SF1">
    <property type="entry name" value="N-GLYCOSYLATION PROTEIN EOS1"/>
    <property type="match status" value="1"/>
</dbReference>
<dbReference type="GO" id="GO:0005789">
    <property type="term" value="C:endoplasmic reticulum membrane"/>
    <property type="evidence" value="ECO:0007669"/>
    <property type="project" value="InterPro"/>
</dbReference>
<feature type="transmembrane region" description="Helical" evidence="2">
    <location>
        <begin position="423"/>
        <end position="440"/>
    </location>
</feature>
<feature type="compositionally biased region" description="Polar residues" evidence="1">
    <location>
        <begin position="1"/>
        <end position="26"/>
    </location>
</feature>
<dbReference type="GO" id="GO:0034599">
    <property type="term" value="P:cellular response to oxidative stress"/>
    <property type="evidence" value="ECO:0007669"/>
    <property type="project" value="InterPro"/>
</dbReference>
<sequence>MRSRAKSSAQRGATHHTSNFNPTTTLDRPKSRSNDSNVSSSTHAQQHPAATAPATTTTINGNGPIRRTSQFQQEQQQQHHSQIPAAPPPPPPPPPPYHLLDHHHPQSPSIEANNSCNAYNNANNASSSQTTTPKPAAVPPTGPTTGAGAGAGAGAGTGAGTGTGTAIPTATTATGDMNYSSGSHNNNNSNNNKNVDIKTAHSSLLQPRVAVALGVPKKWHFLLWLCRQSSTFPAIWWGLPSALRLLAMLHLIVFGGSPTTWQHIFARVVAAGVGRTSSSTPPGGGGGDTMGCGIGADGGAMMMGNPDFLVSSGAATGGGSNTANFGSGSAGYIPVGVPTATGFSDLSFEARLRLTETLLAIVWCGASAYLSFFFTDSLMSRWLVNYTPQATIVRLLTITTLNAYLTSQILYLTAGSQDPRLLLPAWVIISAVLTLLYHITQRKINIRKETSMSIRAFSVASFISMVALLAQVHSNRTDYPQIPLWTFVTKVWQELVKVALKIMDYGTVARDY</sequence>
<evidence type="ECO:0000256" key="2">
    <source>
        <dbReference type="SAM" id="Phobius"/>
    </source>
</evidence>
<feature type="region of interest" description="Disordered" evidence="1">
    <location>
        <begin position="1"/>
        <end position="195"/>
    </location>
</feature>
<keyword evidence="2" id="KW-1133">Transmembrane helix</keyword>
<gene>
    <name evidence="3" type="ORF">B0T20DRAFT_471021</name>
</gene>
<comment type="caution">
    <text evidence="3">The sequence shown here is derived from an EMBL/GenBank/DDBJ whole genome shotgun (WGS) entry which is preliminary data.</text>
</comment>
<dbReference type="Pfam" id="PF12326">
    <property type="entry name" value="EOS1"/>
    <property type="match status" value="1"/>
</dbReference>
<feature type="compositionally biased region" description="Gly residues" evidence="1">
    <location>
        <begin position="145"/>
        <end position="163"/>
    </location>
</feature>
<dbReference type="GO" id="GO:0006487">
    <property type="term" value="P:protein N-linked glycosylation"/>
    <property type="evidence" value="ECO:0007669"/>
    <property type="project" value="TreeGrafter"/>
</dbReference>
<keyword evidence="2" id="KW-0472">Membrane</keyword>
<organism evidence="3 4">
    <name type="scientific">Sordaria brevicollis</name>
    <dbReference type="NCBI Taxonomy" id="83679"/>
    <lineage>
        <taxon>Eukaryota</taxon>
        <taxon>Fungi</taxon>
        <taxon>Dikarya</taxon>
        <taxon>Ascomycota</taxon>
        <taxon>Pezizomycotina</taxon>
        <taxon>Sordariomycetes</taxon>
        <taxon>Sordariomycetidae</taxon>
        <taxon>Sordariales</taxon>
        <taxon>Sordariaceae</taxon>
        <taxon>Sordaria</taxon>
    </lineage>
</organism>
<keyword evidence="4" id="KW-1185">Reference proteome</keyword>
<reference evidence="3" key="2">
    <citation type="submission" date="2023-07" db="EMBL/GenBank/DDBJ databases">
        <authorList>
            <consortium name="Lawrence Berkeley National Laboratory"/>
            <person name="Haridas S."/>
            <person name="Hensen N."/>
            <person name="Bonometti L."/>
            <person name="Westerberg I."/>
            <person name="Brannstrom I.O."/>
            <person name="Guillou S."/>
            <person name="Cros-Aarteil S."/>
            <person name="Calhoun S."/>
            <person name="Kuo A."/>
            <person name="Mondo S."/>
            <person name="Pangilinan J."/>
            <person name="Riley R."/>
            <person name="LaButti K."/>
            <person name="Andreopoulos B."/>
            <person name="Lipzen A."/>
            <person name="Chen C."/>
            <person name="Yanf M."/>
            <person name="Daum C."/>
            <person name="Ng V."/>
            <person name="Clum A."/>
            <person name="Steindorff A."/>
            <person name="Ohm R."/>
            <person name="Martin F."/>
            <person name="Silar P."/>
            <person name="Natvig D."/>
            <person name="Lalanne C."/>
            <person name="Gautier V."/>
            <person name="Ament-velasquez S.L."/>
            <person name="Kruys A."/>
            <person name="Hutchinson M.I."/>
            <person name="Powell A.J."/>
            <person name="Barry K."/>
            <person name="Miller A.N."/>
            <person name="Grigoriev I.V."/>
            <person name="Debuchy R."/>
            <person name="Gladieux P."/>
            <person name="Thoren M.H."/>
            <person name="Johannesson H."/>
        </authorList>
    </citation>
    <scope>NUCLEOTIDE SEQUENCE</scope>
    <source>
        <strain evidence="3">FGSC 1904</strain>
    </source>
</reference>
<evidence type="ECO:0000256" key="1">
    <source>
        <dbReference type="SAM" id="MobiDB-lite"/>
    </source>
</evidence>
<feature type="transmembrane region" description="Helical" evidence="2">
    <location>
        <begin position="452"/>
        <end position="472"/>
    </location>
</feature>
<feature type="compositionally biased region" description="Pro residues" evidence="1">
    <location>
        <begin position="85"/>
        <end position="97"/>
    </location>
</feature>
<proteinExistence type="predicted"/>
<feature type="compositionally biased region" description="Low complexity" evidence="1">
    <location>
        <begin position="112"/>
        <end position="135"/>
    </location>
</feature>
<protein>
    <submittedName>
        <fullName evidence="3">N-glycosylation protein-domain-containing protein</fullName>
    </submittedName>
</protein>
<feature type="compositionally biased region" description="Low complexity" evidence="1">
    <location>
        <begin position="70"/>
        <end position="84"/>
    </location>
</feature>
<dbReference type="PANTHER" id="PTHR28147">
    <property type="entry name" value="N-GLYCOSYLATION PROTEIN EOS1"/>
    <property type="match status" value="1"/>
</dbReference>
<reference evidence="3" key="1">
    <citation type="journal article" date="2023" name="Mol. Phylogenet. Evol.">
        <title>Genome-scale phylogeny and comparative genomics of the fungal order Sordariales.</title>
        <authorList>
            <person name="Hensen N."/>
            <person name="Bonometti L."/>
            <person name="Westerberg I."/>
            <person name="Brannstrom I.O."/>
            <person name="Guillou S."/>
            <person name="Cros-Aarteil S."/>
            <person name="Calhoun S."/>
            <person name="Haridas S."/>
            <person name="Kuo A."/>
            <person name="Mondo S."/>
            <person name="Pangilinan J."/>
            <person name="Riley R."/>
            <person name="LaButti K."/>
            <person name="Andreopoulos B."/>
            <person name="Lipzen A."/>
            <person name="Chen C."/>
            <person name="Yan M."/>
            <person name="Daum C."/>
            <person name="Ng V."/>
            <person name="Clum A."/>
            <person name="Steindorff A."/>
            <person name="Ohm R.A."/>
            <person name="Martin F."/>
            <person name="Silar P."/>
            <person name="Natvig D.O."/>
            <person name="Lalanne C."/>
            <person name="Gautier V."/>
            <person name="Ament-Velasquez S.L."/>
            <person name="Kruys A."/>
            <person name="Hutchinson M.I."/>
            <person name="Powell A.J."/>
            <person name="Barry K."/>
            <person name="Miller A.N."/>
            <person name="Grigoriev I.V."/>
            <person name="Debuchy R."/>
            <person name="Gladieux P."/>
            <person name="Hiltunen Thoren M."/>
            <person name="Johannesson H."/>
        </authorList>
    </citation>
    <scope>NUCLEOTIDE SEQUENCE</scope>
    <source>
        <strain evidence="3">FGSC 1904</strain>
    </source>
</reference>
<keyword evidence="2" id="KW-0812">Transmembrane</keyword>
<evidence type="ECO:0000313" key="4">
    <source>
        <dbReference type="Proteomes" id="UP001281003"/>
    </source>
</evidence>
<dbReference type="AlphaFoldDB" id="A0AAE0PA74"/>
<name>A0AAE0PA74_SORBR</name>
<dbReference type="InterPro" id="IPR021100">
    <property type="entry name" value="N-glycosylation_EOS1"/>
</dbReference>
<accession>A0AAE0PA74</accession>
<dbReference type="EMBL" id="JAUTDP010000009">
    <property type="protein sequence ID" value="KAK3396093.1"/>
    <property type="molecule type" value="Genomic_DNA"/>
</dbReference>
<feature type="transmembrane region" description="Helical" evidence="2">
    <location>
        <begin position="391"/>
        <end position="411"/>
    </location>
</feature>
<feature type="compositionally biased region" description="Low complexity" evidence="1">
    <location>
        <begin position="164"/>
        <end position="194"/>
    </location>
</feature>
<feature type="compositionally biased region" description="Low complexity" evidence="1">
    <location>
        <begin position="34"/>
        <end position="58"/>
    </location>
</feature>
<dbReference type="Proteomes" id="UP001281003">
    <property type="component" value="Unassembled WGS sequence"/>
</dbReference>
<evidence type="ECO:0000313" key="3">
    <source>
        <dbReference type="EMBL" id="KAK3396093.1"/>
    </source>
</evidence>